<dbReference type="InterPro" id="IPR036188">
    <property type="entry name" value="FAD/NAD-bd_sf"/>
</dbReference>
<dbReference type="NCBIfam" id="TIGR00562">
    <property type="entry name" value="proto_IX_ox"/>
    <property type="match status" value="1"/>
</dbReference>
<evidence type="ECO:0000313" key="9">
    <source>
        <dbReference type="Proteomes" id="UP000198510"/>
    </source>
</evidence>
<dbReference type="EMBL" id="FNFO01000006">
    <property type="protein sequence ID" value="SDL44062.1"/>
    <property type="molecule type" value="Genomic_DNA"/>
</dbReference>
<name>A0A1G9K331_9BACT</name>
<keyword evidence="9" id="KW-1185">Reference proteome</keyword>
<evidence type="ECO:0000256" key="2">
    <source>
        <dbReference type="ARBA" id="ARBA00022630"/>
    </source>
</evidence>
<comment type="catalytic activity">
    <reaction evidence="6">
        <text>coproporphyrinogen III + 3 O2 = coproporphyrin III + 3 H2O2</text>
        <dbReference type="Rhea" id="RHEA:43436"/>
        <dbReference type="ChEBI" id="CHEBI:15379"/>
        <dbReference type="ChEBI" id="CHEBI:16240"/>
        <dbReference type="ChEBI" id="CHEBI:57309"/>
        <dbReference type="ChEBI" id="CHEBI:131725"/>
        <dbReference type="EC" id="1.3.3.15"/>
    </reaction>
</comment>
<dbReference type="InterPro" id="IPR004572">
    <property type="entry name" value="Protoporphyrinogen_oxidase"/>
</dbReference>
<evidence type="ECO:0000313" key="8">
    <source>
        <dbReference type="EMBL" id="SDL44062.1"/>
    </source>
</evidence>
<dbReference type="EC" id="1.3.3.15" evidence="6"/>
<dbReference type="GO" id="GO:0006783">
    <property type="term" value="P:heme biosynthetic process"/>
    <property type="evidence" value="ECO:0007669"/>
    <property type="project" value="UniProtKB-UniRule"/>
</dbReference>
<dbReference type="Pfam" id="PF01593">
    <property type="entry name" value="Amino_oxidase"/>
    <property type="match status" value="1"/>
</dbReference>
<evidence type="ECO:0000256" key="1">
    <source>
        <dbReference type="ARBA" id="ARBA00001974"/>
    </source>
</evidence>
<reference evidence="8 9" key="1">
    <citation type="submission" date="2016-10" db="EMBL/GenBank/DDBJ databases">
        <authorList>
            <person name="de Groot N.N."/>
        </authorList>
    </citation>
    <scope>NUCLEOTIDE SEQUENCE [LARGE SCALE GENOMIC DNA]</scope>
    <source>
        <strain evidence="8 9">DSM 25186</strain>
    </source>
</reference>
<proteinExistence type="inferred from homology"/>
<dbReference type="RefSeq" id="WP_089683642.1">
    <property type="nucleotide sequence ID" value="NZ_FNFO01000006.1"/>
</dbReference>
<dbReference type="GO" id="GO:0005737">
    <property type="term" value="C:cytoplasm"/>
    <property type="evidence" value="ECO:0007669"/>
    <property type="project" value="UniProtKB-SubCell"/>
</dbReference>
<dbReference type="PANTHER" id="PTHR42923">
    <property type="entry name" value="PROTOPORPHYRINOGEN OXIDASE"/>
    <property type="match status" value="1"/>
</dbReference>
<evidence type="ECO:0000256" key="5">
    <source>
        <dbReference type="ARBA" id="ARBA00023133"/>
    </source>
</evidence>
<keyword evidence="5 6" id="KW-0350">Heme biosynthesis</keyword>
<dbReference type="Gene3D" id="3.90.660.20">
    <property type="entry name" value="Protoporphyrinogen oxidase, mitochondrial, domain 2"/>
    <property type="match status" value="1"/>
</dbReference>
<keyword evidence="4 6" id="KW-0560">Oxidoreductase</keyword>
<keyword evidence="2 6" id="KW-0285">Flavoprotein</keyword>
<dbReference type="SUPFAM" id="SSF54373">
    <property type="entry name" value="FAD-linked reductases, C-terminal domain"/>
    <property type="match status" value="1"/>
</dbReference>
<comment type="cofactor">
    <cofactor evidence="1 6">
        <name>FAD</name>
        <dbReference type="ChEBI" id="CHEBI:57692"/>
    </cofactor>
</comment>
<evidence type="ECO:0000259" key="7">
    <source>
        <dbReference type="Pfam" id="PF01593"/>
    </source>
</evidence>
<dbReference type="GO" id="GO:0004729">
    <property type="term" value="F:oxygen-dependent protoporphyrinogen oxidase activity"/>
    <property type="evidence" value="ECO:0007669"/>
    <property type="project" value="UniProtKB-UniRule"/>
</dbReference>
<keyword evidence="6" id="KW-0963">Cytoplasm</keyword>
<feature type="domain" description="Amine oxidase" evidence="7">
    <location>
        <begin position="9"/>
        <end position="436"/>
    </location>
</feature>
<sequence length="440" mass="48934">MIGIIGAGISGLSLAYELQKRGIDYELWEASGHSGGVITTQREGPYLFELGPNSILVDQEVEAFVREVVPEGEIQLPNPISEGRYIYRDGAYQKLPAKPNELLFSNYFSLATKWAILRETTRRGQLVPNETLADFFARRFTQEVVDYAVTPFVSGIYFGDPRQLLVEKTFPMLAEYEQKYGSIVRGFAQQKGTQRRKSLSFHSGMQTLPKSISAQLHNVLFKHYVTSVDTTDDGFLLEIRSPDSTTTVAVDQLVLCAPAAVSATLLEPSFPQFAKALSAVHCPPMVAVHTVYKRAHVAHPLDGFGGLHPKVENLFSGGSIWSSSVFDGRCPDDEVLLTTFVGGSLSPTHLDLPEEEIMSRVHQELKELYGIRADRPVRQRIAWWPNGIPQYDRHINPVYEQAAAAESRRLYSCASWQGGVSLADCIKKARRLAERLSASV</sequence>
<dbReference type="AlphaFoldDB" id="A0A1G9K331"/>
<dbReference type="InterPro" id="IPR002937">
    <property type="entry name" value="Amino_oxidase"/>
</dbReference>
<gene>
    <name evidence="8" type="ORF">SAMN05421823_10631</name>
</gene>
<protein>
    <recommendedName>
        <fullName evidence="6">Coproporphyrinogen III oxidase</fullName>
        <ecNumber evidence="6">1.3.3.15</ecNumber>
    </recommendedName>
</protein>
<dbReference type="InterPro" id="IPR050464">
    <property type="entry name" value="Zeta_carotene_desat/Oxidored"/>
</dbReference>
<dbReference type="PANTHER" id="PTHR42923:SF3">
    <property type="entry name" value="PROTOPORPHYRINOGEN OXIDASE"/>
    <property type="match status" value="1"/>
</dbReference>
<evidence type="ECO:0000256" key="3">
    <source>
        <dbReference type="ARBA" id="ARBA00022827"/>
    </source>
</evidence>
<dbReference type="Proteomes" id="UP000198510">
    <property type="component" value="Unassembled WGS sequence"/>
</dbReference>
<keyword evidence="3 6" id="KW-0274">FAD</keyword>
<dbReference type="Gene3D" id="3.50.50.60">
    <property type="entry name" value="FAD/NAD(P)-binding domain"/>
    <property type="match status" value="1"/>
</dbReference>
<dbReference type="Gene3D" id="1.10.3110.10">
    <property type="entry name" value="protoporphyrinogen ix oxidase, domain 3"/>
    <property type="match status" value="1"/>
</dbReference>
<organism evidence="8 9">
    <name type="scientific">Catalinimonas alkaloidigena</name>
    <dbReference type="NCBI Taxonomy" id="1075417"/>
    <lineage>
        <taxon>Bacteria</taxon>
        <taxon>Pseudomonadati</taxon>
        <taxon>Bacteroidota</taxon>
        <taxon>Cytophagia</taxon>
        <taxon>Cytophagales</taxon>
        <taxon>Catalimonadaceae</taxon>
        <taxon>Catalinimonas</taxon>
    </lineage>
</organism>
<dbReference type="UniPathway" id="UPA00252"/>
<comment type="subcellular location">
    <subcellularLocation>
        <location evidence="6">Cytoplasm</location>
    </subcellularLocation>
</comment>
<accession>A0A1G9K331</accession>
<evidence type="ECO:0000256" key="6">
    <source>
        <dbReference type="RuleBase" id="RU364052"/>
    </source>
</evidence>
<comment type="pathway">
    <text evidence="6">Porphyrin-containing compound metabolism; protoheme biosynthesis.</text>
</comment>
<evidence type="ECO:0000256" key="4">
    <source>
        <dbReference type="ARBA" id="ARBA00023002"/>
    </source>
</evidence>
<dbReference type="OrthoDB" id="9805195at2"/>
<comment type="similarity">
    <text evidence="6">Belongs to the protoporphyrinogen/coproporphyrinogen oxidase family. Coproporphyrinogen III oxidase subfamily.</text>
</comment>
<dbReference type="SUPFAM" id="SSF51905">
    <property type="entry name" value="FAD/NAD(P)-binding domain"/>
    <property type="match status" value="1"/>
</dbReference>
<dbReference type="STRING" id="1075417.SAMN05421823_10631"/>
<comment type="function">
    <text evidence="6">Involved in coproporphyrin-dependent heme b biosynthesis. Catalyzes the oxidation of coproporphyrinogen III to coproporphyrin III.</text>
</comment>